<feature type="domain" description="DUF7730" evidence="1">
    <location>
        <begin position="16"/>
        <end position="134"/>
    </location>
</feature>
<evidence type="ECO:0000313" key="2">
    <source>
        <dbReference type="EMBL" id="KAF2659729.1"/>
    </source>
</evidence>
<reference evidence="2" key="1">
    <citation type="journal article" date="2020" name="Stud. Mycol.">
        <title>101 Dothideomycetes genomes: a test case for predicting lifestyles and emergence of pathogens.</title>
        <authorList>
            <person name="Haridas S."/>
            <person name="Albert R."/>
            <person name="Binder M."/>
            <person name="Bloem J."/>
            <person name="Labutti K."/>
            <person name="Salamov A."/>
            <person name="Andreopoulos B."/>
            <person name="Baker S."/>
            <person name="Barry K."/>
            <person name="Bills G."/>
            <person name="Bluhm B."/>
            <person name="Cannon C."/>
            <person name="Castanera R."/>
            <person name="Culley D."/>
            <person name="Daum C."/>
            <person name="Ezra D."/>
            <person name="Gonzalez J."/>
            <person name="Henrissat B."/>
            <person name="Kuo A."/>
            <person name="Liang C."/>
            <person name="Lipzen A."/>
            <person name="Lutzoni F."/>
            <person name="Magnuson J."/>
            <person name="Mondo S."/>
            <person name="Nolan M."/>
            <person name="Ohm R."/>
            <person name="Pangilinan J."/>
            <person name="Park H.-J."/>
            <person name="Ramirez L."/>
            <person name="Alfaro M."/>
            <person name="Sun H."/>
            <person name="Tritt A."/>
            <person name="Yoshinaga Y."/>
            <person name="Zwiers L.-H."/>
            <person name="Turgeon B."/>
            <person name="Goodwin S."/>
            <person name="Spatafora J."/>
            <person name="Crous P."/>
            <person name="Grigoriev I."/>
        </authorList>
    </citation>
    <scope>NUCLEOTIDE SEQUENCE</scope>
    <source>
        <strain evidence="2">CBS 122681</strain>
    </source>
</reference>
<evidence type="ECO:0000259" key="1">
    <source>
        <dbReference type="Pfam" id="PF24864"/>
    </source>
</evidence>
<dbReference type="Proteomes" id="UP000799324">
    <property type="component" value="Unassembled WGS sequence"/>
</dbReference>
<dbReference type="AlphaFoldDB" id="A0A6A6TI89"/>
<dbReference type="PANTHER" id="PTHR38790">
    <property type="entry name" value="2EXR DOMAIN-CONTAINING PROTEIN-RELATED"/>
    <property type="match status" value="1"/>
</dbReference>
<sequence>MNASKMTDITALNSLQSPLLNLPAELRNMIYEHLPSGYIILIEAECGSTTFQSHLIAKVNARIQNPQFQEYIELPTSFVFAFRLVCRQITSETNPLKDLLYSQNVFGFTETFAIDLFMDAVADTKTALISELYVPSVEVFNNDWWPPTEFSEQAVFSYLHRKLPPRKSTWSQISGMVITMRKTCPSRCAGFSLHSYIIASSTVFLDALPIRFREQWMMTGMPYDTNVWTYSVTGLTEPVAQEGVKSVCNNCKDSYECLEHPSPSPSKVGQEKSS</sequence>
<dbReference type="PANTHER" id="PTHR38790:SF8">
    <property type="entry name" value="F-BOX DOMAIN-CONTAINING PROTEIN"/>
    <property type="match status" value="1"/>
</dbReference>
<name>A0A6A6TI89_9PLEO</name>
<proteinExistence type="predicted"/>
<evidence type="ECO:0000313" key="3">
    <source>
        <dbReference type="Proteomes" id="UP000799324"/>
    </source>
</evidence>
<accession>A0A6A6TI89</accession>
<protein>
    <recommendedName>
        <fullName evidence="1">DUF7730 domain-containing protein</fullName>
    </recommendedName>
</protein>
<gene>
    <name evidence="2" type="ORF">K491DRAFT_712275</name>
</gene>
<keyword evidence="3" id="KW-1185">Reference proteome</keyword>
<dbReference type="EMBL" id="MU004304">
    <property type="protein sequence ID" value="KAF2659729.1"/>
    <property type="molecule type" value="Genomic_DNA"/>
</dbReference>
<dbReference type="Pfam" id="PF24864">
    <property type="entry name" value="DUF7730"/>
    <property type="match status" value="1"/>
</dbReference>
<dbReference type="InterPro" id="IPR056632">
    <property type="entry name" value="DUF7730"/>
</dbReference>
<organism evidence="2 3">
    <name type="scientific">Lophiostoma macrostomum CBS 122681</name>
    <dbReference type="NCBI Taxonomy" id="1314788"/>
    <lineage>
        <taxon>Eukaryota</taxon>
        <taxon>Fungi</taxon>
        <taxon>Dikarya</taxon>
        <taxon>Ascomycota</taxon>
        <taxon>Pezizomycotina</taxon>
        <taxon>Dothideomycetes</taxon>
        <taxon>Pleosporomycetidae</taxon>
        <taxon>Pleosporales</taxon>
        <taxon>Lophiostomataceae</taxon>
        <taxon>Lophiostoma</taxon>
    </lineage>
</organism>